<dbReference type="SMART" id="SM00729">
    <property type="entry name" value="Elp3"/>
    <property type="match status" value="1"/>
</dbReference>
<evidence type="ECO:0000256" key="5">
    <source>
        <dbReference type="ARBA" id="ARBA00022691"/>
    </source>
</evidence>
<dbReference type="SFLD" id="SFLDG01082">
    <property type="entry name" value="B12-binding_domain_containing"/>
    <property type="match status" value="1"/>
</dbReference>
<evidence type="ECO:0000256" key="2">
    <source>
        <dbReference type="ARBA" id="ARBA00006100"/>
    </source>
</evidence>
<comment type="subcellular location">
    <subcellularLocation>
        <location evidence="10">Cytoplasm</location>
    </subcellularLocation>
</comment>
<dbReference type="InterPro" id="IPR013785">
    <property type="entry name" value="Aldolase_TIM"/>
</dbReference>
<dbReference type="OrthoDB" id="9808022at2"/>
<evidence type="ECO:0000256" key="9">
    <source>
        <dbReference type="ARBA" id="ARBA00023186"/>
    </source>
</evidence>
<keyword evidence="4 10" id="KW-0349">Heme</keyword>
<dbReference type="Pfam" id="PF04055">
    <property type="entry name" value="Radical_SAM"/>
    <property type="match status" value="1"/>
</dbReference>
<dbReference type="NCBIfam" id="TIGR00539">
    <property type="entry name" value="hemN_rel"/>
    <property type="match status" value="1"/>
</dbReference>
<dbReference type="Gene3D" id="3.20.20.70">
    <property type="entry name" value="Aldolase class I"/>
    <property type="match status" value="1"/>
</dbReference>
<evidence type="ECO:0000256" key="8">
    <source>
        <dbReference type="ARBA" id="ARBA00023014"/>
    </source>
</evidence>
<comment type="function">
    <text evidence="10">Probably acts as a heme chaperone, transferring heme to an unknown acceptor. Binds one molecule of heme per monomer, possibly covalently. Binds 1 [4Fe-4S] cluster. The cluster is coordinated with 3 cysteines and an exchangeable S-adenosyl-L-methionine.</text>
</comment>
<sequence length="375" mass="42361">MAGIYLHIPFCKQACHYCNFHFSTQLNYKSEMIAALCQEVEIRHGEISEPITSIYFGGGTPSLLAANELEAIFSALRSYFEIAPKAEITLEANPDDLDQEKLSMLKESGINRLSIGIQSFDDDSLKYCNRAHDSSEAASCLKLAKDAGFTNISADLMYALPGTDLDHWAKDLQRLLLFSPRHISLYGLTIEERTVFGKWQTLGKLDEVPEVKAADQYRLAIEVLSNAGYDHYEVSNFAKPGYHSRHNTSYWQGAPYLGIGPGAHSYNGKARGANISNNQTYMRAIRSDQLPIEWEQLSDLDKLNEYLFTGLRTNKGIDLNIIKEQFGKHLYDDYKALLSDFATRGLLTKTNNNIRLTSEGFMIADEITWRLFYDT</sequence>
<dbReference type="InterPro" id="IPR006638">
    <property type="entry name" value="Elp3/MiaA/NifB-like_rSAM"/>
</dbReference>
<evidence type="ECO:0000259" key="11">
    <source>
        <dbReference type="PROSITE" id="PS51918"/>
    </source>
</evidence>
<name>A0A3D9L4P3_MARFU</name>
<dbReference type="PANTHER" id="PTHR13932">
    <property type="entry name" value="COPROPORPHYRINIGEN III OXIDASE"/>
    <property type="match status" value="1"/>
</dbReference>
<dbReference type="GO" id="GO:0004109">
    <property type="term" value="F:coproporphyrinogen oxidase activity"/>
    <property type="evidence" value="ECO:0007669"/>
    <property type="project" value="InterPro"/>
</dbReference>
<dbReference type="CDD" id="cd01335">
    <property type="entry name" value="Radical_SAM"/>
    <property type="match status" value="1"/>
</dbReference>
<reference evidence="12 13" key="1">
    <citation type="submission" date="2018-07" db="EMBL/GenBank/DDBJ databases">
        <title>Genomic Encyclopedia of Type Strains, Phase IV (KMG-IV): sequencing the most valuable type-strain genomes for metagenomic binning, comparative biology and taxonomic classification.</title>
        <authorList>
            <person name="Goeker M."/>
        </authorList>
    </citation>
    <scope>NUCLEOTIDE SEQUENCE [LARGE SCALE GENOMIC DNA]</scope>
    <source>
        <strain evidence="12 13">DSM 4134</strain>
    </source>
</reference>
<comment type="similarity">
    <text evidence="2">Belongs to the anaerobic coproporphyrinogen-III oxidase family. HemW subfamily.</text>
</comment>
<keyword evidence="13" id="KW-1185">Reference proteome</keyword>
<accession>A0A3D9L4P3</accession>
<keyword evidence="10" id="KW-0963">Cytoplasm</keyword>
<keyword evidence="7 10" id="KW-0408">Iron</keyword>
<dbReference type="GO" id="GO:0005737">
    <property type="term" value="C:cytoplasm"/>
    <property type="evidence" value="ECO:0007669"/>
    <property type="project" value="UniProtKB-SubCell"/>
</dbReference>
<comment type="cofactor">
    <cofactor evidence="1">
        <name>[4Fe-4S] cluster</name>
        <dbReference type="ChEBI" id="CHEBI:49883"/>
    </cofactor>
</comment>
<feature type="domain" description="Radical SAM core" evidence="11">
    <location>
        <begin position="1"/>
        <end position="230"/>
    </location>
</feature>
<evidence type="ECO:0000256" key="6">
    <source>
        <dbReference type="ARBA" id="ARBA00022723"/>
    </source>
</evidence>
<proteinExistence type="inferred from homology"/>
<dbReference type="SFLD" id="SFLDF00562">
    <property type="entry name" value="HemN-like__clustered_with_heat"/>
    <property type="match status" value="1"/>
</dbReference>
<dbReference type="GO" id="GO:0051539">
    <property type="term" value="F:4 iron, 4 sulfur cluster binding"/>
    <property type="evidence" value="ECO:0007669"/>
    <property type="project" value="UniProtKB-UniRule"/>
</dbReference>
<dbReference type="AlphaFoldDB" id="A0A3D9L4P3"/>
<dbReference type="SFLD" id="SFLDS00029">
    <property type="entry name" value="Radical_SAM"/>
    <property type="match status" value="1"/>
</dbReference>
<keyword evidence="9 10" id="KW-0143">Chaperone</keyword>
<keyword evidence="8 10" id="KW-0411">Iron-sulfur</keyword>
<dbReference type="InterPro" id="IPR007197">
    <property type="entry name" value="rSAM"/>
</dbReference>
<dbReference type="PROSITE" id="PS51918">
    <property type="entry name" value="RADICAL_SAM"/>
    <property type="match status" value="1"/>
</dbReference>
<protein>
    <recommendedName>
        <fullName evidence="3 10">Heme chaperone HemW</fullName>
    </recommendedName>
</protein>
<dbReference type="InterPro" id="IPR004559">
    <property type="entry name" value="HemW-like"/>
</dbReference>
<dbReference type="GO" id="GO:0046872">
    <property type="term" value="F:metal ion binding"/>
    <property type="evidence" value="ECO:0007669"/>
    <property type="project" value="UniProtKB-UniRule"/>
</dbReference>
<dbReference type="InterPro" id="IPR058240">
    <property type="entry name" value="rSAM_sf"/>
</dbReference>
<dbReference type="Pfam" id="PF06969">
    <property type="entry name" value="HemN_C"/>
    <property type="match status" value="1"/>
</dbReference>
<evidence type="ECO:0000313" key="12">
    <source>
        <dbReference type="EMBL" id="REE00489.1"/>
    </source>
</evidence>
<evidence type="ECO:0000256" key="4">
    <source>
        <dbReference type="ARBA" id="ARBA00022617"/>
    </source>
</evidence>
<dbReference type="SFLD" id="SFLDF00288">
    <property type="entry name" value="HemN-like__clustered_with_nucl"/>
    <property type="match status" value="1"/>
</dbReference>
<dbReference type="PANTHER" id="PTHR13932:SF5">
    <property type="entry name" value="RADICAL S-ADENOSYL METHIONINE DOMAIN-CONTAINING PROTEIN 1, MITOCHONDRIAL"/>
    <property type="match status" value="1"/>
</dbReference>
<dbReference type="Proteomes" id="UP000256779">
    <property type="component" value="Unassembled WGS sequence"/>
</dbReference>
<dbReference type="InterPro" id="IPR034505">
    <property type="entry name" value="Coproporphyrinogen-III_oxidase"/>
</dbReference>
<evidence type="ECO:0000256" key="10">
    <source>
        <dbReference type="RuleBase" id="RU364116"/>
    </source>
</evidence>
<organism evidence="12 13">
    <name type="scientific">Marinoscillum furvescens DSM 4134</name>
    <dbReference type="NCBI Taxonomy" id="1122208"/>
    <lineage>
        <taxon>Bacteria</taxon>
        <taxon>Pseudomonadati</taxon>
        <taxon>Bacteroidota</taxon>
        <taxon>Cytophagia</taxon>
        <taxon>Cytophagales</taxon>
        <taxon>Reichenbachiellaceae</taxon>
        <taxon>Marinoscillum</taxon>
    </lineage>
</organism>
<comment type="caution">
    <text evidence="12">The sequence shown here is derived from an EMBL/GenBank/DDBJ whole genome shotgun (WGS) entry which is preliminary data.</text>
</comment>
<dbReference type="SFLD" id="SFLDG01065">
    <property type="entry name" value="anaerobic_coproporphyrinogen-I"/>
    <property type="match status" value="1"/>
</dbReference>
<evidence type="ECO:0000256" key="1">
    <source>
        <dbReference type="ARBA" id="ARBA00001966"/>
    </source>
</evidence>
<dbReference type="SUPFAM" id="SSF102114">
    <property type="entry name" value="Radical SAM enzymes"/>
    <property type="match status" value="1"/>
</dbReference>
<evidence type="ECO:0000256" key="3">
    <source>
        <dbReference type="ARBA" id="ARBA00017228"/>
    </source>
</evidence>
<evidence type="ECO:0000313" key="13">
    <source>
        <dbReference type="Proteomes" id="UP000256779"/>
    </source>
</evidence>
<keyword evidence="5 10" id="KW-0949">S-adenosyl-L-methionine</keyword>
<evidence type="ECO:0000256" key="7">
    <source>
        <dbReference type="ARBA" id="ARBA00023004"/>
    </source>
</evidence>
<dbReference type="GO" id="GO:0006779">
    <property type="term" value="P:porphyrin-containing compound biosynthetic process"/>
    <property type="evidence" value="ECO:0007669"/>
    <property type="project" value="InterPro"/>
</dbReference>
<gene>
    <name evidence="12" type="ORF">C7460_105112</name>
</gene>
<dbReference type="InterPro" id="IPR010723">
    <property type="entry name" value="HemN_C"/>
</dbReference>
<dbReference type="EMBL" id="QREG01000005">
    <property type="protein sequence ID" value="REE00489.1"/>
    <property type="molecule type" value="Genomic_DNA"/>
</dbReference>
<keyword evidence="6 10" id="KW-0479">Metal-binding</keyword>
<keyword evidence="10" id="KW-0004">4Fe-4S</keyword>